<proteinExistence type="predicted"/>
<evidence type="ECO:0000313" key="4">
    <source>
        <dbReference type="EMBL" id="AYV78103.1"/>
    </source>
</evidence>
<dbReference type="InterPro" id="IPR000727">
    <property type="entry name" value="T_SNARE_dom"/>
</dbReference>
<sequence>MNNDLKNLIEADQREKEDEILVDMSHSLDNLHDSATTIQTELKSQEKEIAGLDDNIDQGNGNLEIVNTRLDRIMNSMNKKDLRTCIAIFIILITILIIFLLTS</sequence>
<keyword evidence="2" id="KW-0472">Membrane</keyword>
<gene>
    <name evidence="4" type="ORF">Edafosvirus5_21</name>
</gene>
<dbReference type="CDD" id="cd15841">
    <property type="entry name" value="SNARE_Qc"/>
    <property type="match status" value="1"/>
</dbReference>
<evidence type="ECO:0000256" key="2">
    <source>
        <dbReference type="SAM" id="Phobius"/>
    </source>
</evidence>
<keyword evidence="2" id="KW-0812">Transmembrane</keyword>
<dbReference type="PROSITE" id="PS50192">
    <property type="entry name" value="T_SNARE"/>
    <property type="match status" value="1"/>
</dbReference>
<dbReference type="SUPFAM" id="SSF58038">
    <property type="entry name" value="SNARE fusion complex"/>
    <property type="match status" value="1"/>
</dbReference>
<protein>
    <recommendedName>
        <fullName evidence="3">t-SNARE coiled-coil homology domain-containing protein</fullName>
    </recommendedName>
</protein>
<feature type="transmembrane region" description="Helical" evidence="2">
    <location>
        <begin position="82"/>
        <end position="101"/>
    </location>
</feature>
<keyword evidence="2" id="KW-1133">Transmembrane helix</keyword>
<accession>A0A3G4ZWY3</accession>
<reference evidence="4" key="1">
    <citation type="submission" date="2018-10" db="EMBL/GenBank/DDBJ databases">
        <title>Hidden diversity of soil giant viruses.</title>
        <authorList>
            <person name="Schulz F."/>
            <person name="Alteio L."/>
            <person name="Goudeau D."/>
            <person name="Ryan E.M."/>
            <person name="Malmstrom R.R."/>
            <person name="Blanchard J."/>
            <person name="Woyke T."/>
        </authorList>
    </citation>
    <scope>NUCLEOTIDE SEQUENCE</scope>
    <source>
        <strain evidence="4">EDV1</strain>
    </source>
</reference>
<feature type="domain" description="T-SNARE coiled-coil homology" evidence="3">
    <location>
        <begin position="11"/>
        <end position="73"/>
    </location>
</feature>
<evidence type="ECO:0000256" key="1">
    <source>
        <dbReference type="SAM" id="Coils"/>
    </source>
</evidence>
<dbReference type="EMBL" id="MK072070">
    <property type="protein sequence ID" value="AYV78103.1"/>
    <property type="molecule type" value="Genomic_DNA"/>
</dbReference>
<dbReference type="Gene3D" id="1.20.5.110">
    <property type="match status" value="1"/>
</dbReference>
<organism evidence="4">
    <name type="scientific">Edafosvirus sp</name>
    <dbReference type="NCBI Taxonomy" id="2487765"/>
    <lineage>
        <taxon>Viruses</taxon>
        <taxon>Varidnaviria</taxon>
        <taxon>Bamfordvirae</taxon>
        <taxon>Nucleocytoviricota</taxon>
        <taxon>Megaviricetes</taxon>
        <taxon>Imitervirales</taxon>
        <taxon>Mimiviridae</taxon>
        <taxon>Klosneuvirinae</taxon>
    </lineage>
</organism>
<feature type="coiled-coil region" evidence="1">
    <location>
        <begin position="28"/>
        <end position="62"/>
    </location>
</feature>
<name>A0A3G4ZWY3_9VIRU</name>
<evidence type="ECO:0000259" key="3">
    <source>
        <dbReference type="PROSITE" id="PS50192"/>
    </source>
</evidence>
<keyword evidence="1" id="KW-0175">Coiled coil</keyword>